<dbReference type="GO" id="GO:0016887">
    <property type="term" value="F:ATP hydrolysis activity"/>
    <property type="evidence" value="ECO:0007669"/>
    <property type="project" value="InterPro"/>
</dbReference>
<comment type="caution">
    <text evidence="11">The sequence shown here is derived from an EMBL/GenBank/DDBJ whole genome shotgun (WGS) entry which is preliminary data.</text>
</comment>
<keyword evidence="6" id="KW-1278">Translocase</keyword>
<dbReference type="EMBL" id="JAPKFM010000004">
    <property type="protein sequence ID" value="MCX2963673.1"/>
    <property type="molecule type" value="Genomic_DNA"/>
</dbReference>
<dbReference type="Proteomes" id="UP001143347">
    <property type="component" value="Unassembled WGS sequence"/>
</dbReference>
<dbReference type="FunFam" id="3.40.50.300:FF:000589">
    <property type="entry name" value="ABC transporter, ATP-binding subunit"/>
    <property type="match status" value="1"/>
</dbReference>
<dbReference type="InterPro" id="IPR005894">
    <property type="entry name" value="DrrA"/>
</dbReference>
<evidence type="ECO:0000256" key="7">
    <source>
        <dbReference type="ARBA" id="ARBA00023136"/>
    </source>
</evidence>
<gene>
    <name evidence="11" type="ORF">OSB52_06140</name>
</gene>
<evidence type="ECO:0000256" key="3">
    <source>
        <dbReference type="ARBA" id="ARBA00022475"/>
    </source>
</evidence>
<dbReference type="PROSITE" id="PS50893">
    <property type="entry name" value="ABC_TRANSPORTER_2"/>
    <property type="match status" value="1"/>
</dbReference>
<keyword evidence="2" id="KW-0813">Transport</keyword>
<dbReference type="SMART" id="SM00382">
    <property type="entry name" value="AAA"/>
    <property type="match status" value="1"/>
</dbReference>
<evidence type="ECO:0000256" key="6">
    <source>
        <dbReference type="ARBA" id="ARBA00022967"/>
    </source>
</evidence>
<evidence type="ECO:0000256" key="1">
    <source>
        <dbReference type="ARBA" id="ARBA00004413"/>
    </source>
</evidence>
<proteinExistence type="inferred from homology"/>
<dbReference type="AlphaFoldDB" id="A0A9X3I3J0"/>
<dbReference type="InterPro" id="IPR027417">
    <property type="entry name" value="P-loop_NTPase"/>
</dbReference>
<reference evidence="11" key="1">
    <citation type="submission" date="2022-10" db="EMBL/GenBank/DDBJ databases">
        <title>WGS of marine actinomycetes from Thailand.</title>
        <authorList>
            <person name="Thawai C."/>
        </authorList>
    </citation>
    <scope>NUCLEOTIDE SEQUENCE</scope>
    <source>
        <strain evidence="11">SW21</strain>
    </source>
</reference>
<organism evidence="11 12">
    <name type="scientific">Gordonia aquimaris</name>
    <dbReference type="NCBI Taxonomy" id="2984863"/>
    <lineage>
        <taxon>Bacteria</taxon>
        <taxon>Bacillati</taxon>
        <taxon>Actinomycetota</taxon>
        <taxon>Actinomycetes</taxon>
        <taxon>Mycobacteriales</taxon>
        <taxon>Gordoniaceae</taxon>
        <taxon>Gordonia</taxon>
    </lineage>
</organism>
<dbReference type="PROSITE" id="PS00211">
    <property type="entry name" value="ABC_TRANSPORTER_1"/>
    <property type="match status" value="1"/>
</dbReference>
<dbReference type="InterPro" id="IPR050763">
    <property type="entry name" value="ABC_transporter_ATP-binding"/>
</dbReference>
<dbReference type="Pfam" id="PF00005">
    <property type="entry name" value="ABC_tran"/>
    <property type="match status" value="1"/>
</dbReference>
<dbReference type="Gene3D" id="3.40.50.300">
    <property type="entry name" value="P-loop containing nucleotide triphosphate hydrolases"/>
    <property type="match status" value="1"/>
</dbReference>
<keyword evidence="7" id="KW-0472">Membrane</keyword>
<keyword evidence="5 11" id="KW-0067">ATP-binding</keyword>
<keyword evidence="3" id="KW-1003">Cell membrane</keyword>
<protein>
    <submittedName>
        <fullName evidence="11">ATP-binding cassette domain-containing protein</fullName>
    </submittedName>
</protein>
<dbReference type="SUPFAM" id="SSF52540">
    <property type="entry name" value="P-loop containing nucleoside triphosphate hydrolases"/>
    <property type="match status" value="1"/>
</dbReference>
<dbReference type="InterPro" id="IPR017871">
    <property type="entry name" value="ABC_transporter-like_CS"/>
</dbReference>
<dbReference type="PANTHER" id="PTHR42711:SF19">
    <property type="entry name" value="DOXORUBICIN RESISTANCE ATP-BINDING PROTEIN DRRA"/>
    <property type="match status" value="1"/>
</dbReference>
<dbReference type="GO" id="GO:1900753">
    <property type="term" value="P:doxorubicin transport"/>
    <property type="evidence" value="ECO:0007669"/>
    <property type="project" value="InterPro"/>
</dbReference>
<evidence type="ECO:0000313" key="12">
    <source>
        <dbReference type="Proteomes" id="UP001143347"/>
    </source>
</evidence>
<evidence type="ECO:0000256" key="9">
    <source>
        <dbReference type="ARBA" id="ARBA00049985"/>
    </source>
</evidence>
<dbReference type="GO" id="GO:0005524">
    <property type="term" value="F:ATP binding"/>
    <property type="evidence" value="ECO:0007669"/>
    <property type="project" value="UniProtKB-KW"/>
</dbReference>
<evidence type="ECO:0000259" key="10">
    <source>
        <dbReference type="PROSITE" id="PS50893"/>
    </source>
</evidence>
<sequence length="338" mass="35769">MSSPTAPAVTPATPSTRDVAIEAVDLVKRFGDFTAVDGVSFTVPQGSVLGLLGPNGAGKTTTVRMMTTLSPPTSGTARVAGYDVIEQPDMVRRSMGLTGQAATVDEILTGRENIRMIGGLYGIGRKELARRSEQLLEQFSLTEAGDKQVKSYSGGMRRRLDLAVSLLAAPPVLFLDEPTTGLDPRSRTELWDVLRDLVKGGTTLLLTTQYLEEADHLADNIVVIDKGTVIAQGTSLQLKEQAGAASLVLTVSDAADIPAAEALLRKTGGEVFIDEGARKLTTSADGLADLTRVVGWFDESGIAVDDLGLARPSLDDVFLSLTGHRAEDATSTEEEQNA</sequence>
<dbReference type="PANTHER" id="PTHR42711">
    <property type="entry name" value="ABC TRANSPORTER ATP-BINDING PROTEIN"/>
    <property type="match status" value="1"/>
</dbReference>
<comment type="subcellular location">
    <subcellularLocation>
        <location evidence="1">Cell membrane</location>
        <topology evidence="1">Peripheral membrane protein</topology>
        <orientation evidence="1">Cytoplasmic side</orientation>
    </subcellularLocation>
</comment>
<feature type="domain" description="ABC transporter" evidence="10">
    <location>
        <begin position="21"/>
        <end position="251"/>
    </location>
</feature>
<dbReference type="GO" id="GO:0055085">
    <property type="term" value="P:transmembrane transport"/>
    <property type="evidence" value="ECO:0007669"/>
    <property type="project" value="UniProtKB-ARBA"/>
</dbReference>
<dbReference type="GO" id="GO:0005886">
    <property type="term" value="C:plasma membrane"/>
    <property type="evidence" value="ECO:0007669"/>
    <property type="project" value="UniProtKB-SubCell"/>
</dbReference>
<keyword evidence="8" id="KW-0046">Antibiotic resistance</keyword>
<keyword evidence="4" id="KW-0547">Nucleotide-binding</keyword>
<dbReference type="InterPro" id="IPR003593">
    <property type="entry name" value="AAA+_ATPase"/>
</dbReference>
<dbReference type="NCBIfam" id="TIGR01188">
    <property type="entry name" value="drrA"/>
    <property type="match status" value="1"/>
</dbReference>
<accession>A0A9X3I3J0</accession>
<dbReference type="InterPro" id="IPR003439">
    <property type="entry name" value="ABC_transporter-like_ATP-bd"/>
</dbReference>
<name>A0A9X3I3J0_9ACTN</name>
<keyword evidence="12" id="KW-1185">Reference proteome</keyword>
<comment type="similarity">
    <text evidence="9">Belongs to the ABC transporter superfamily. Drug exporter-1 (DrugE1) (TC 3.A.1.105) family.</text>
</comment>
<evidence type="ECO:0000256" key="4">
    <source>
        <dbReference type="ARBA" id="ARBA00022741"/>
    </source>
</evidence>
<evidence type="ECO:0000313" key="11">
    <source>
        <dbReference type="EMBL" id="MCX2963673.1"/>
    </source>
</evidence>
<evidence type="ECO:0000256" key="8">
    <source>
        <dbReference type="ARBA" id="ARBA00023251"/>
    </source>
</evidence>
<evidence type="ECO:0000256" key="2">
    <source>
        <dbReference type="ARBA" id="ARBA00022448"/>
    </source>
</evidence>
<dbReference type="RefSeq" id="WP_266060753.1">
    <property type="nucleotide sequence ID" value="NZ_JAPKFM010000004.1"/>
</dbReference>
<dbReference type="GO" id="GO:0046677">
    <property type="term" value="P:response to antibiotic"/>
    <property type="evidence" value="ECO:0007669"/>
    <property type="project" value="UniProtKB-KW"/>
</dbReference>
<evidence type="ECO:0000256" key="5">
    <source>
        <dbReference type="ARBA" id="ARBA00022840"/>
    </source>
</evidence>
<dbReference type="GO" id="GO:0043215">
    <property type="term" value="P:daunorubicin transport"/>
    <property type="evidence" value="ECO:0007669"/>
    <property type="project" value="InterPro"/>
</dbReference>